<keyword evidence="2" id="KW-1185">Reference proteome</keyword>
<dbReference type="Proteomes" id="UP000027120">
    <property type="component" value="Unassembled WGS sequence"/>
</dbReference>
<reference evidence="1 2" key="1">
    <citation type="submission" date="2014-04" db="EMBL/GenBank/DDBJ databases">
        <authorList>
            <consortium name="International Citrus Genome Consortium"/>
            <person name="Gmitter F."/>
            <person name="Chen C."/>
            <person name="Farmerie W."/>
            <person name="Harkins T."/>
            <person name="Desany B."/>
            <person name="Mohiuddin M."/>
            <person name="Kodira C."/>
            <person name="Borodovsky M."/>
            <person name="Lomsadze A."/>
            <person name="Burns P."/>
            <person name="Jenkins J."/>
            <person name="Prochnik S."/>
            <person name="Shu S."/>
            <person name="Chapman J."/>
            <person name="Pitluck S."/>
            <person name="Schmutz J."/>
            <person name="Rokhsar D."/>
        </authorList>
    </citation>
    <scope>NUCLEOTIDE SEQUENCE</scope>
</reference>
<name>A0A067DJ68_CITSI</name>
<evidence type="ECO:0000313" key="2">
    <source>
        <dbReference type="Proteomes" id="UP000027120"/>
    </source>
</evidence>
<protein>
    <submittedName>
        <fullName evidence="1">Uncharacterized protein</fullName>
    </submittedName>
</protein>
<organism evidence="1 2">
    <name type="scientific">Citrus sinensis</name>
    <name type="common">Sweet orange</name>
    <name type="synonym">Citrus aurantium var. sinensis</name>
    <dbReference type="NCBI Taxonomy" id="2711"/>
    <lineage>
        <taxon>Eukaryota</taxon>
        <taxon>Viridiplantae</taxon>
        <taxon>Streptophyta</taxon>
        <taxon>Embryophyta</taxon>
        <taxon>Tracheophyta</taxon>
        <taxon>Spermatophyta</taxon>
        <taxon>Magnoliopsida</taxon>
        <taxon>eudicotyledons</taxon>
        <taxon>Gunneridae</taxon>
        <taxon>Pentapetalae</taxon>
        <taxon>rosids</taxon>
        <taxon>malvids</taxon>
        <taxon>Sapindales</taxon>
        <taxon>Rutaceae</taxon>
        <taxon>Aurantioideae</taxon>
        <taxon>Citrus</taxon>
    </lineage>
</organism>
<gene>
    <name evidence="1" type="ORF">CISIN_1g035321mg</name>
</gene>
<accession>A0A067DJ68</accession>
<proteinExistence type="predicted"/>
<dbReference type="EMBL" id="KK785603">
    <property type="protein sequence ID" value="KDO41590.1"/>
    <property type="molecule type" value="Genomic_DNA"/>
</dbReference>
<evidence type="ECO:0000313" key="1">
    <source>
        <dbReference type="EMBL" id="KDO41590.1"/>
    </source>
</evidence>
<sequence length="67" mass="7546">MGPLHEMLSSVNLVSPSSLIKFSCTPFQYLITWGLQKHFIWMTGQKVQMEKVCSLHPPAISCLLTPN</sequence>
<dbReference type="AlphaFoldDB" id="A0A067DJ68"/>